<evidence type="ECO:0000313" key="3">
    <source>
        <dbReference type="EMBL" id="KAL2275753.1"/>
    </source>
</evidence>
<dbReference type="EMBL" id="JBAWTH010000127">
    <property type="protein sequence ID" value="KAL2275753.1"/>
    <property type="molecule type" value="Genomic_DNA"/>
</dbReference>
<dbReference type="Pfam" id="PF20150">
    <property type="entry name" value="2EXR"/>
    <property type="match status" value="1"/>
</dbReference>
<reference evidence="3 4" key="1">
    <citation type="submission" date="2024-03" db="EMBL/GenBank/DDBJ databases">
        <title>A high-quality draft genome sequence of Diaporthe vaccinii, a causative agent of upright dieback and viscid rot disease in cranberry plants.</title>
        <authorList>
            <person name="Sarrasin M."/>
            <person name="Lang B.F."/>
            <person name="Burger G."/>
        </authorList>
    </citation>
    <scope>NUCLEOTIDE SEQUENCE [LARGE SCALE GENOMIC DNA]</scope>
    <source>
        <strain evidence="3 4">IS7</strain>
    </source>
</reference>
<sequence length="383" mass="42973">MSSEEHPKAESRESNDTSATPPSDFKMFGDFPQELQDLIWRTAALSVPRLYIVRAHITCMASGSENPWISINPCEEVKQRTRRLKPLLLACKKARKEVLRTLPPPLRFASFLGIDQGLQTGQIHFDVEADVLCIITPFMVYRGAPMCRGGAMAPDIRQDFKRIKNLGLQSKFPMAPNTILSYLRRGGSLRVSIPSDSLFPLRAFTAAARLYVVAPPHVRKAPRPPKYHEGSFGNRLKEMHGDTHAEDDELEVGYMSHGPMWSRNSVLRSLQMTATPGSFGKTGQFGFTKVPVQQVQHVYVTDSGQDLTPTLLSLWLSLFCTPDISNNFRGAIRDSFKSPQVQFRGRVMSLPQEPDCMMQYCGLLLPMVETYPLLKVYNGPVRG</sequence>
<organism evidence="3 4">
    <name type="scientific">Diaporthe vaccinii</name>
    <dbReference type="NCBI Taxonomy" id="105482"/>
    <lineage>
        <taxon>Eukaryota</taxon>
        <taxon>Fungi</taxon>
        <taxon>Dikarya</taxon>
        <taxon>Ascomycota</taxon>
        <taxon>Pezizomycotina</taxon>
        <taxon>Sordariomycetes</taxon>
        <taxon>Sordariomycetidae</taxon>
        <taxon>Diaporthales</taxon>
        <taxon>Diaporthaceae</taxon>
        <taxon>Diaporthe</taxon>
        <taxon>Diaporthe eres species complex</taxon>
    </lineage>
</organism>
<feature type="domain" description="2EXR" evidence="2">
    <location>
        <begin position="25"/>
        <end position="132"/>
    </location>
</feature>
<feature type="region of interest" description="Disordered" evidence="1">
    <location>
        <begin position="1"/>
        <end position="26"/>
    </location>
</feature>
<evidence type="ECO:0000256" key="1">
    <source>
        <dbReference type="SAM" id="MobiDB-lite"/>
    </source>
</evidence>
<accession>A0ABR4E007</accession>
<proteinExistence type="predicted"/>
<dbReference type="Proteomes" id="UP001600888">
    <property type="component" value="Unassembled WGS sequence"/>
</dbReference>
<name>A0ABR4E007_9PEZI</name>
<evidence type="ECO:0000259" key="2">
    <source>
        <dbReference type="Pfam" id="PF20150"/>
    </source>
</evidence>
<dbReference type="InterPro" id="IPR045518">
    <property type="entry name" value="2EXR"/>
</dbReference>
<feature type="compositionally biased region" description="Basic and acidic residues" evidence="1">
    <location>
        <begin position="1"/>
        <end position="15"/>
    </location>
</feature>
<comment type="caution">
    <text evidence="3">The sequence shown here is derived from an EMBL/GenBank/DDBJ whole genome shotgun (WGS) entry which is preliminary data.</text>
</comment>
<gene>
    <name evidence="3" type="ORF">FJTKL_01609</name>
</gene>
<protein>
    <recommendedName>
        <fullName evidence="2">2EXR domain-containing protein</fullName>
    </recommendedName>
</protein>
<evidence type="ECO:0000313" key="4">
    <source>
        <dbReference type="Proteomes" id="UP001600888"/>
    </source>
</evidence>
<keyword evidence="4" id="KW-1185">Reference proteome</keyword>